<dbReference type="EMBL" id="BSSV01000002">
    <property type="protein sequence ID" value="GLX84970.1"/>
    <property type="molecule type" value="Genomic_DNA"/>
</dbReference>
<dbReference type="PIRSF" id="PIRSF005902">
    <property type="entry name" value="DNase_TatD"/>
    <property type="match status" value="1"/>
</dbReference>
<dbReference type="Pfam" id="PF01026">
    <property type="entry name" value="TatD_DNase"/>
    <property type="match status" value="1"/>
</dbReference>
<dbReference type="Proteomes" id="UP001157134">
    <property type="component" value="Unassembled WGS sequence"/>
</dbReference>
<proteinExistence type="predicted"/>
<dbReference type="InterPro" id="IPR032466">
    <property type="entry name" value="Metal_Hydrolase"/>
</dbReference>
<keyword evidence="2" id="KW-1185">Reference proteome</keyword>
<sequence length="259" mass="28860">MLFTDSHCHFDFKEFAQTREAVAKNCLDLGVHQLIVPAIAPSNWQAVLALETQSELKLHKALGIHPWFLNDLTLADVEDLSSLVTRHHSEIIAIGEIGIDGKIAEDYDNLTKQIQFFDAQLALAAKSQLPVIVHHRKSHPLLVERIKSAKYSGGGIVHAFSGSFQQAKHYLDLGFKLGIGGTITYERAAKTRKTVTKLPLESMVLETDAPAMPIFQQKIQHNSPENIPLIFDALTDLRQEPKDLIAEQLENNIINLFSA</sequence>
<dbReference type="CDD" id="cd01310">
    <property type="entry name" value="TatD_DNAse"/>
    <property type="match status" value="1"/>
</dbReference>
<dbReference type="RefSeq" id="WP_284296663.1">
    <property type="nucleotide sequence ID" value="NZ_BSSV01000002.1"/>
</dbReference>
<comment type="caution">
    <text evidence="1">The sequence shown here is derived from an EMBL/GenBank/DDBJ whole genome shotgun (WGS) entry which is preliminary data.</text>
</comment>
<evidence type="ECO:0000313" key="2">
    <source>
        <dbReference type="Proteomes" id="UP001157134"/>
    </source>
</evidence>
<protein>
    <submittedName>
        <fullName evidence="1">Metal-dependent hydrolase YjjV</fullName>
    </submittedName>
</protein>
<organism evidence="1 2">
    <name type="scientific">Thalassotalea loyana</name>
    <dbReference type="NCBI Taxonomy" id="280483"/>
    <lineage>
        <taxon>Bacteria</taxon>
        <taxon>Pseudomonadati</taxon>
        <taxon>Pseudomonadota</taxon>
        <taxon>Gammaproteobacteria</taxon>
        <taxon>Alteromonadales</taxon>
        <taxon>Colwelliaceae</taxon>
        <taxon>Thalassotalea</taxon>
    </lineage>
</organism>
<dbReference type="SUPFAM" id="SSF51556">
    <property type="entry name" value="Metallo-dependent hydrolases"/>
    <property type="match status" value="1"/>
</dbReference>
<dbReference type="GO" id="GO:0016787">
    <property type="term" value="F:hydrolase activity"/>
    <property type="evidence" value="ECO:0007669"/>
    <property type="project" value="UniProtKB-KW"/>
</dbReference>
<dbReference type="InterPro" id="IPR001130">
    <property type="entry name" value="TatD-like"/>
</dbReference>
<accession>A0ABQ6HDZ3</accession>
<gene>
    <name evidence="1" type="primary">yjjV</name>
    <name evidence="1" type="ORF">tloyanaT_12220</name>
</gene>
<name>A0ABQ6HDZ3_9GAMM</name>
<dbReference type="PANTHER" id="PTHR46124">
    <property type="entry name" value="D-AMINOACYL-TRNA DEACYLASE"/>
    <property type="match status" value="1"/>
</dbReference>
<dbReference type="PANTHER" id="PTHR46124:SF3">
    <property type="entry name" value="HYDROLASE"/>
    <property type="match status" value="1"/>
</dbReference>
<evidence type="ECO:0000313" key="1">
    <source>
        <dbReference type="EMBL" id="GLX84970.1"/>
    </source>
</evidence>
<keyword evidence="1" id="KW-0378">Hydrolase</keyword>
<dbReference type="Gene3D" id="3.20.20.140">
    <property type="entry name" value="Metal-dependent hydrolases"/>
    <property type="match status" value="1"/>
</dbReference>
<reference evidence="1 2" key="1">
    <citation type="submission" date="2023-03" db="EMBL/GenBank/DDBJ databases">
        <title>Thalassotalea loyana LMG 22536T draft genome sequence.</title>
        <authorList>
            <person name="Sawabe T."/>
        </authorList>
    </citation>
    <scope>NUCLEOTIDE SEQUENCE [LARGE SCALE GENOMIC DNA]</scope>
    <source>
        <strain evidence="1 2">LMG 22536</strain>
    </source>
</reference>